<reference evidence="1" key="1">
    <citation type="journal article" date="2020" name="Stud. Mycol.">
        <title>101 Dothideomycetes genomes: a test case for predicting lifestyles and emergence of pathogens.</title>
        <authorList>
            <person name="Haridas S."/>
            <person name="Albert R."/>
            <person name="Binder M."/>
            <person name="Bloem J."/>
            <person name="Labutti K."/>
            <person name="Salamov A."/>
            <person name="Andreopoulos B."/>
            <person name="Baker S."/>
            <person name="Barry K."/>
            <person name="Bills G."/>
            <person name="Bluhm B."/>
            <person name="Cannon C."/>
            <person name="Castanera R."/>
            <person name="Culley D."/>
            <person name="Daum C."/>
            <person name="Ezra D."/>
            <person name="Gonzalez J."/>
            <person name="Henrissat B."/>
            <person name="Kuo A."/>
            <person name="Liang C."/>
            <person name="Lipzen A."/>
            <person name="Lutzoni F."/>
            <person name="Magnuson J."/>
            <person name="Mondo S."/>
            <person name="Nolan M."/>
            <person name="Ohm R."/>
            <person name="Pangilinan J."/>
            <person name="Park H.-J."/>
            <person name="Ramirez L."/>
            <person name="Alfaro M."/>
            <person name="Sun H."/>
            <person name="Tritt A."/>
            <person name="Yoshinaga Y."/>
            <person name="Zwiers L.-H."/>
            <person name="Turgeon B."/>
            <person name="Goodwin S."/>
            <person name="Spatafora J."/>
            <person name="Crous P."/>
            <person name="Grigoriev I."/>
        </authorList>
    </citation>
    <scope>NUCLEOTIDE SEQUENCE</scope>
    <source>
        <strain evidence="1">ATCC 200398</strain>
    </source>
</reference>
<evidence type="ECO:0000313" key="1">
    <source>
        <dbReference type="EMBL" id="KAF2478048.1"/>
    </source>
</evidence>
<gene>
    <name evidence="1" type="ORF">BDR25DRAFT_348331</name>
</gene>
<dbReference type="EMBL" id="MU003492">
    <property type="protein sequence ID" value="KAF2478048.1"/>
    <property type="molecule type" value="Genomic_DNA"/>
</dbReference>
<sequence>MNNIDEDEVLLEEEEVWEGLIDSKRGKTAQQHVINEHPTYLLPAIIDTCPGSYWRAEGDEAWLGVSFQRNADLVRERHSDLEEMRGPTRPVLVICRTGLVVGGGGDNLTGRVKDRLRHVAMLQKPLGEPDWRVAMPRDSESAPLIQAPLSKYKSSVEPNAETQQDLKRRPARVALLEFKYGYGVMTHANLIHGSLCVMASSNTTQMRSTCGALEANKKPPPCYRTSGHAAEAGRGEDIWIQPGVPQCTPKHRNPDGYDIPSAYRHIPRRVGMVILEDNLGSEPASRPRRTKSAAAHARLIKRTGARGQVICRSFFFSPFPWARSPVPRQNEDKTPVLRAHVPVHVLMNNSSSSRNLVRSIYARSSDDCPSALEPRHIQGQRNQTFLRLFMIRGRAMIVVSRFAKSGGQCYQLAAIHSILQLQLAISLLGEDRTAGNPQPLPFGRSRGTPVVARSGLKVSSVIVITKIPGGCQGKRRTTALETEDLQITNGAVEKHLLELHACGVLPSVTRHEDCIMFVWSNCFGCAPLVFPKFLMKSPLKGNRRDFWPSSLYPPGLPSRISPTRARRKLFRADPHPYHQANIHQSIHHDETYYASSAAQLNPKYSQLHGSDRRFFLKTAEGTNSPTSPPPINSFGGHSSTTPPQCSNVFCPLTATLSSTLPSTHDSCFFPSRCARELNIPTVKIRIP</sequence>
<dbReference type="Proteomes" id="UP000799755">
    <property type="component" value="Unassembled WGS sequence"/>
</dbReference>
<proteinExistence type="predicted"/>
<organism evidence="1 2">
    <name type="scientific">Lindgomyces ingoldianus</name>
    <dbReference type="NCBI Taxonomy" id="673940"/>
    <lineage>
        <taxon>Eukaryota</taxon>
        <taxon>Fungi</taxon>
        <taxon>Dikarya</taxon>
        <taxon>Ascomycota</taxon>
        <taxon>Pezizomycotina</taxon>
        <taxon>Dothideomycetes</taxon>
        <taxon>Pleosporomycetidae</taxon>
        <taxon>Pleosporales</taxon>
        <taxon>Lindgomycetaceae</taxon>
        <taxon>Lindgomyces</taxon>
    </lineage>
</organism>
<name>A0ACB6RFI0_9PLEO</name>
<accession>A0ACB6RFI0</accession>
<protein>
    <submittedName>
        <fullName evidence="1">Uncharacterized protein</fullName>
    </submittedName>
</protein>
<keyword evidence="2" id="KW-1185">Reference proteome</keyword>
<evidence type="ECO:0000313" key="2">
    <source>
        <dbReference type="Proteomes" id="UP000799755"/>
    </source>
</evidence>
<comment type="caution">
    <text evidence="1">The sequence shown here is derived from an EMBL/GenBank/DDBJ whole genome shotgun (WGS) entry which is preliminary data.</text>
</comment>